<proteinExistence type="predicted"/>
<dbReference type="OrthoDB" id="2585512at2759"/>
<sequence>MHFLDLPLDLLPPILGELLRPQHLASACLVNHTFNAFATPALYRAISVFAWQKDSKAKVANLRVGLHEIYCVAGGNAPQHPIEQCRCCETPPNARYTLLQNFWDGFLIVAEIRDFPKSTTNNDIDLLATSALRNCTNLRSCTWTRDGALTSEILQVLSSCDALHELEINGRSAGRYDPRLLASFRQIEKLSLIMPVSDVVRQLPRLVEAATLSSLTLICKMSPLVNDARLMEIAPHLCSLQQLSLTGCPAVTHRGVFAVLRQNTVGIRSLSLEALPAKFNMAAFAGACTSASVLSHLRSFTLSIPSSTWLADISSLLEAAPLEAVNLYAAQNSRIHLIFDDAYNAFWDGIISRHAHRLQRVSVHRMPIPLSAIRDICTRCAALKQLFVVVDPEDLEEFTSAVSLSRSVAEIHINFPQRCWSIGDTSSPESESESETEDSDSEREADVPSQTESSGYGVFMTPAQALALVLRFPESIQLFGCNSRVWKVQRTIRRPTGSDQLGTNGELVAERELVRYDGIDIPEQFLVSEEHRVRQRHVPQNDRRDRLRVALVAQPPQEKQVPIANASLKRRLAHTRVEYPWYWSER</sequence>
<accession>A0A8H6WKY9</accession>
<dbReference type="Gene3D" id="3.80.10.10">
    <property type="entry name" value="Ribonuclease Inhibitor"/>
    <property type="match status" value="1"/>
</dbReference>
<gene>
    <name evidence="2" type="ORF">HMN09_00213300</name>
</gene>
<dbReference type="AlphaFoldDB" id="A0A8H6WKY9"/>
<protein>
    <submittedName>
        <fullName evidence="2">F-box domain-containing protein</fullName>
    </submittedName>
</protein>
<evidence type="ECO:0000313" key="3">
    <source>
        <dbReference type="Proteomes" id="UP000613580"/>
    </source>
</evidence>
<dbReference type="EMBL" id="JACAZE010000002">
    <property type="protein sequence ID" value="KAF7321242.1"/>
    <property type="molecule type" value="Genomic_DNA"/>
</dbReference>
<feature type="compositionally biased region" description="Acidic residues" evidence="1">
    <location>
        <begin position="430"/>
        <end position="443"/>
    </location>
</feature>
<keyword evidence="3" id="KW-1185">Reference proteome</keyword>
<name>A0A8H6WKY9_MYCCL</name>
<dbReference type="Proteomes" id="UP000613580">
    <property type="component" value="Unassembled WGS sequence"/>
</dbReference>
<organism evidence="2 3">
    <name type="scientific">Mycena chlorophos</name>
    <name type="common">Agaric fungus</name>
    <name type="synonym">Agaricus chlorophos</name>
    <dbReference type="NCBI Taxonomy" id="658473"/>
    <lineage>
        <taxon>Eukaryota</taxon>
        <taxon>Fungi</taxon>
        <taxon>Dikarya</taxon>
        <taxon>Basidiomycota</taxon>
        <taxon>Agaricomycotina</taxon>
        <taxon>Agaricomycetes</taxon>
        <taxon>Agaricomycetidae</taxon>
        <taxon>Agaricales</taxon>
        <taxon>Marasmiineae</taxon>
        <taxon>Mycenaceae</taxon>
        <taxon>Mycena</taxon>
    </lineage>
</organism>
<dbReference type="InterPro" id="IPR032675">
    <property type="entry name" value="LRR_dom_sf"/>
</dbReference>
<comment type="caution">
    <text evidence="2">The sequence shown here is derived from an EMBL/GenBank/DDBJ whole genome shotgun (WGS) entry which is preliminary data.</text>
</comment>
<evidence type="ECO:0000256" key="1">
    <source>
        <dbReference type="SAM" id="MobiDB-lite"/>
    </source>
</evidence>
<evidence type="ECO:0000313" key="2">
    <source>
        <dbReference type="EMBL" id="KAF7321242.1"/>
    </source>
</evidence>
<reference evidence="2" key="1">
    <citation type="submission" date="2020-05" db="EMBL/GenBank/DDBJ databases">
        <title>Mycena genomes resolve the evolution of fungal bioluminescence.</title>
        <authorList>
            <person name="Tsai I.J."/>
        </authorList>
    </citation>
    <scope>NUCLEOTIDE SEQUENCE</scope>
    <source>
        <strain evidence="2">110903Hualien_Pintung</strain>
    </source>
</reference>
<dbReference type="SUPFAM" id="SSF52047">
    <property type="entry name" value="RNI-like"/>
    <property type="match status" value="1"/>
</dbReference>
<feature type="region of interest" description="Disordered" evidence="1">
    <location>
        <begin position="422"/>
        <end position="456"/>
    </location>
</feature>